<dbReference type="Pfam" id="PF00155">
    <property type="entry name" value="Aminotran_1_2"/>
    <property type="match status" value="1"/>
</dbReference>
<dbReference type="Gene3D" id="3.40.640.10">
    <property type="entry name" value="Type I PLP-dependent aspartate aminotransferase-like (Major domain)"/>
    <property type="match status" value="1"/>
</dbReference>
<dbReference type="GO" id="GO:0008483">
    <property type="term" value="F:transaminase activity"/>
    <property type="evidence" value="ECO:0007669"/>
    <property type="project" value="UniProtKB-KW"/>
</dbReference>
<feature type="domain" description="Aminotransferase class I/classII large" evidence="2">
    <location>
        <begin position="53"/>
        <end position="368"/>
    </location>
</feature>
<dbReference type="SUPFAM" id="SSF53383">
    <property type="entry name" value="PLP-dependent transferases"/>
    <property type="match status" value="1"/>
</dbReference>
<comment type="caution">
    <text evidence="3">The sequence shown here is derived from an EMBL/GenBank/DDBJ whole genome shotgun (WGS) entry which is preliminary data.</text>
</comment>
<dbReference type="InterPro" id="IPR015421">
    <property type="entry name" value="PyrdxlP-dep_Trfase_major"/>
</dbReference>
<comment type="cofactor">
    <cofactor evidence="1">
        <name>pyridoxal 5'-phosphate</name>
        <dbReference type="ChEBI" id="CHEBI:597326"/>
    </cofactor>
</comment>
<protein>
    <recommendedName>
        <fullName evidence="1">Aminotransferase</fullName>
        <ecNumber evidence="1">2.6.1.-</ecNumber>
    </recommendedName>
</protein>
<dbReference type="Gene3D" id="3.90.1150.10">
    <property type="entry name" value="Aspartate Aminotransferase, domain 1"/>
    <property type="match status" value="1"/>
</dbReference>
<comment type="similarity">
    <text evidence="1">Belongs to the class-I pyridoxal-phosphate-dependent aminotransferase family.</text>
</comment>
<keyword evidence="1" id="KW-0808">Transferase</keyword>
<evidence type="ECO:0000313" key="4">
    <source>
        <dbReference type="Proteomes" id="UP001371218"/>
    </source>
</evidence>
<keyword evidence="4" id="KW-1185">Reference proteome</keyword>
<dbReference type="InterPro" id="IPR004839">
    <property type="entry name" value="Aminotransferase_I/II_large"/>
</dbReference>
<gene>
    <name evidence="3" type="ORF">AACH06_10375</name>
</gene>
<name>A0ABU9BMZ3_9BURK</name>
<dbReference type="InterPro" id="IPR004838">
    <property type="entry name" value="NHTrfase_class1_PyrdxlP-BS"/>
</dbReference>
<dbReference type="PROSITE" id="PS00105">
    <property type="entry name" value="AA_TRANSFER_CLASS_1"/>
    <property type="match status" value="1"/>
</dbReference>
<dbReference type="CDD" id="cd00609">
    <property type="entry name" value="AAT_like"/>
    <property type="match status" value="1"/>
</dbReference>
<organism evidence="3 4">
    <name type="scientific">Ideonella lacteola</name>
    <dbReference type="NCBI Taxonomy" id="2984193"/>
    <lineage>
        <taxon>Bacteria</taxon>
        <taxon>Pseudomonadati</taxon>
        <taxon>Pseudomonadota</taxon>
        <taxon>Betaproteobacteria</taxon>
        <taxon>Burkholderiales</taxon>
        <taxon>Sphaerotilaceae</taxon>
        <taxon>Ideonella</taxon>
    </lineage>
</organism>
<keyword evidence="1 3" id="KW-0032">Aminotransferase</keyword>
<evidence type="ECO:0000313" key="3">
    <source>
        <dbReference type="EMBL" id="MEK8031221.1"/>
    </source>
</evidence>
<dbReference type="InterPro" id="IPR015422">
    <property type="entry name" value="PyrdxlP-dep_Trfase_small"/>
</dbReference>
<dbReference type="InterPro" id="IPR015424">
    <property type="entry name" value="PyrdxlP-dep_Trfase"/>
</dbReference>
<dbReference type="PANTHER" id="PTHR43510:SF1">
    <property type="entry name" value="AMINOTRANSFERASE FUNCTION, HYPOTHETICAL (EUROFUNG)"/>
    <property type="match status" value="1"/>
</dbReference>
<dbReference type="RefSeq" id="WP_341425599.1">
    <property type="nucleotide sequence ID" value="NZ_JBBUTG010000005.1"/>
</dbReference>
<sequence length="380" mass="40130">MSRFPPNDIIHLVGDAPRFDLAESLGPDLRLGDLLGGPSGDGALPRLSDLPLGYGTAAGDAALRHEIALAHGVTADDVVVTTGGMQALFTVAFTLCDAQAEAVAATPLFPLALNALVAVGATVRHWPLSFDHGYQPDLERLVDLLSPSTRLVSMASPQNPSGVAIPMATLQEIVHLVERHAPQAHVLIDETYRQASYGAAAAPTALALGPRVISTGSLSKCHGAPGLRIGWAITRDAPLRQQLVTAKFNTAVSCGRLDEALALHLLRRSPTLLAERAASLAANLDVVARWARREAEWIDWIRPDAGALCCVRLKPGVFDDAAVERFHAALPAHEVRVGDGRWFGESARVFRLGFGLLTPATLAEALNAVAASWRAALAGA</sequence>
<evidence type="ECO:0000259" key="2">
    <source>
        <dbReference type="Pfam" id="PF00155"/>
    </source>
</evidence>
<proteinExistence type="inferred from homology"/>
<dbReference type="PANTHER" id="PTHR43510">
    <property type="entry name" value="AMINOTRANSFERASE FUNCTION, HYPOTHETICAL (EUROFUNG)"/>
    <property type="match status" value="1"/>
</dbReference>
<reference evidence="3 4" key="1">
    <citation type="submission" date="2024-04" db="EMBL/GenBank/DDBJ databases">
        <title>Novel species of the genus Ideonella isolated from streams.</title>
        <authorList>
            <person name="Lu H."/>
        </authorList>
    </citation>
    <scope>NUCLEOTIDE SEQUENCE [LARGE SCALE GENOMIC DNA]</scope>
    <source>
        <strain evidence="3 4">DXS29W</strain>
    </source>
</reference>
<dbReference type="EC" id="2.6.1.-" evidence="1"/>
<dbReference type="Proteomes" id="UP001371218">
    <property type="component" value="Unassembled WGS sequence"/>
</dbReference>
<dbReference type="EMBL" id="JBBUTG010000005">
    <property type="protein sequence ID" value="MEK8031221.1"/>
    <property type="molecule type" value="Genomic_DNA"/>
</dbReference>
<evidence type="ECO:0000256" key="1">
    <source>
        <dbReference type="RuleBase" id="RU000481"/>
    </source>
</evidence>
<accession>A0ABU9BMZ3</accession>